<comment type="caution">
    <text evidence="1">The sequence shown here is derived from an EMBL/GenBank/DDBJ whole genome shotgun (WGS) entry which is preliminary data.</text>
</comment>
<reference evidence="1" key="1">
    <citation type="submission" date="2021-04" db="EMBL/GenBank/DDBJ databases">
        <authorList>
            <person name="Tunstrom K."/>
        </authorList>
    </citation>
    <scope>NUCLEOTIDE SEQUENCE</scope>
</reference>
<evidence type="ECO:0000313" key="2">
    <source>
        <dbReference type="Proteomes" id="UP000691718"/>
    </source>
</evidence>
<proteinExistence type="predicted"/>
<keyword evidence="2" id="KW-1185">Reference proteome</keyword>
<dbReference type="Proteomes" id="UP000691718">
    <property type="component" value="Unassembled WGS sequence"/>
</dbReference>
<dbReference type="OrthoDB" id="426210at2759"/>
<accession>A0A8S3Y739</accession>
<protein>
    <submittedName>
        <fullName evidence="1">(apollo) hypothetical protein</fullName>
    </submittedName>
</protein>
<dbReference type="EMBL" id="CAJQZP010001584">
    <property type="protein sequence ID" value="CAG5055769.1"/>
    <property type="molecule type" value="Genomic_DNA"/>
</dbReference>
<dbReference type="AlphaFoldDB" id="A0A8S3Y739"/>
<evidence type="ECO:0000313" key="1">
    <source>
        <dbReference type="EMBL" id="CAG5055769.1"/>
    </source>
</evidence>
<name>A0A8S3Y739_PARAO</name>
<sequence length="135" mass="15570">MFIDEITFNNLKQCNCILNDNNRILDLVLVDNTNNVKVVQASLPLFGLDSHYPALEILIHSLGKIKPCRPKRVASPNYSKCDFNATNKELTHIVWSEVWSELYDIDSIVDKFYDIVLPIIKKHTPYRTPHSEKCP</sequence>
<organism evidence="1 2">
    <name type="scientific">Parnassius apollo</name>
    <name type="common">Apollo butterfly</name>
    <name type="synonym">Papilio apollo</name>
    <dbReference type="NCBI Taxonomy" id="110799"/>
    <lineage>
        <taxon>Eukaryota</taxon>
        <taxon>Metazoa</taxon>
        <taxon>Ecdysozoa</taxon>
        <taxon>Arthropoda</taxon>
        <taxon>Hexapoda</taxon>
        <taxon>Insecta</taxon>
        <taxon>Pterygota</taxon>
        <taxon>Neoptera</taxon>
        <taxon>Endopterygota</taxon>
        <taxon>Lepidoptera</taxon>
        <taxon>Glossata</taxon>
        <taxon>Ditrysia</taxon>
        <taxon>Papilionoidea</taxon>
        <taxon>Papilionidae</taxon>
        <taxon>Parnassiinae</taxon>
        <taxon>Parnassini</taxon>
        <taxon>Parnassius</taxon>
        <taxon>Parnassius</taxon>
    </lineage>
</organism>
<gene>
    <name evidence="1" type="ORF">PAPOLLO_LOCUS26477</name>
</gene>